<dbReference type="InterPro" id="IPR036291">
    <property type="entry name" value="NAD(P)-bd_dom_sf"/>
</dbReference>
<reference evidence="4" key="1">
    <citation type="submission" date="2020-02" db="EMBL/GenBank/DDBJ databases">
        <authorList>
            <person name="Shen X.-R."/>
            <person name="Zhang Y.-X."/>
        </authorList>
    </citation>
    <scope>NUCLEOTIDE SEQUENCE</scope>
    <source>
        <strain evidence="4">SYP-B3998</strain>
    </source>
</reference>
<name>A0A6G4A1F5_9BACL</name>
<feature type="domain" description="GFO/IDH/MocA-like oxidoreductase" evidence="3">
    <location>
        <begin position="133"/>
        <end position="255"/>
    </location>
</feature>
<evidence type="ECO:0000259" key="2">
    <source>
        <dbReference type="Pfam" id="PF01408"/>
    </source>
</evidence>
<dbReference type="InterPro" id="IPR050463">
    <property type="entry name" value="Gfo/Idh/MocA_oxidrdct_glycsds"/>
</dbReference>
<evidence type="ECO:0000256" key="1">
    <source>
        <dbReference type="ARBA" id="ARBA00023002"/>
    </source>
</evidence>
<proteinExistence type="predicted"/>
<dbReference type="AlphaFoldDB" id="A0A6G4A1F5"/>
<dbReference type="Pfam" id="PF01408">
    <property type="entry name" value="GFO_IDH_MocA"/>
    <property type="match status" value="1"/>
</dbReference>
<dbReference type="RefSeq" id="WP_163948873.1">
    <property type="nucleotide sequence ID" value="NZ_JAAIKC010000005.1"/>
</dbReference>
<dbReference type="GO" id="GO:0000166">
    <property type="term" value="F:nucleotide binding"/>
    <property type="evidence" value="ECO:0007669"/>
    <property type="project" value="InterPro"/>
</dbReference>
<dbReference type="InterPro" id="IPR000683">
    <property type="entry name" value="Gfo/Idh/MocA-like_OxRdtase_N"/>
</dbReference>
<dbReference type="SUPFAM" id="SSF51735">
    <property type="entry name" value="NAD(P)-binding Rossmann-fold domains"/>
    <property type="match status" value="1"/>
</dbReference>
<organism evidence="4">
    <name type="scientific">Paenibacillus sp. SYP-B3998</name>
    <dbReference type="NCBI Taxonomy" id="2678564"/>
    <lineage>
        <taxon>Bacteria</taxon>
        <taxon>Bacillati</taxon>
        <taxon>Bacillota</taxon>
        <taxon>Bacilli</taxon>
        <taxon>Bacillales</taxon>
        <taxon>Paenibacillaceae</taxon>
        <taxon>Paenibacillus</taxon>
    </lineage>
</organism>
<gene>
    <name evidence="4" type="ORF">GK047_15840</name>
</gene>
<keyword evidence="1" id="KW-0560">Oxidoreductase</keyword>
<feature type="domain" description="Gfo/Idh/MocA-like oxidoreductase N-terminal" evidence="2">
    <location>
        <begin position="5"/>
        <end position="125"/>
    </location>
</feature>
<dbReference type="Gene3D" id="3.30.360.10">
    <property type="entry name" value="Dihydrodipicolinate Reductase, domain 2"/>
    <property type="match status" value="1"/>
</dbReference>
<dbReference type="Pfam" id="PF22725">
    <property type="entry name" value="GFO_IDH_MocA_C3"/>
    <property type="match status" value="1"/>
</dbReference>
<sequence length="337" mass="37104">MMDTIRWGIIGCGDVTEVKSGPALQKAEGSELVAVMRRNGALAEDYARRHGVAKWYDDAEALIADPKVNAIYVATPPAFHREYALLAANVGKPVYVEKPMARNHAECLDMLSACEAAGVSLFVAYYRRSLPRFNEIKRLLASGVIGEVRLVQTMQLQTQWATGDQVLPWRIQPELSGGGLFVDLASHTLDILDYLLGPIGEVKGFAANQSGKHQVEDLVTTTYAFESGVIGIGTWCFSAYTRLDMNEIIGSLGKITFSTFGEDIRVELSDGQVEERTILNPPHIQQPLIQSIVNELRGTGYSPSTGYSAARTNRVMDELLRDFYKRDKTIDGNVTAN</sequence>
<dbReference type="InterPro" id="IPR055170">
    <property type="entry name" value="GFO_IDH_MocA-like_dom"/>
</dbReference>
<accession>A0A6G4A1F5</accession>
<dbReference type="PANTHER" id="PTHR43818:SF11">
    <property type="entry name" value="BCDNA.GH03377"/>
    <property type="match status" value="1"/>
</dbReference>
<protein>
    <submittedName>
        <fullName evidence="4">Gfo/Idh/MocA family oxidoreductase</fullName>
    </submittedName>
</protein>
<dbReference type="Gene3D" id="3.40.50.720">
    <property type="entry name" value="NAD(P)-binding Rossmann-like Domain"/>
    <property type="match status" value="1"/>
</dbReference>
<dbReference type="EMBL" id="JAAIKC010000005">
    <property type="protein sequence ID" value="NEW07477.1"/>
    <property type="molecule type" value="Genomic_DNA"/>
</dbReference>
<comment type="caution">
    <text evidence="4">The sequence shown here is derived from an EMBL/GenBank/DDBJ whole genome shotgun (WGS) entry which is preliminary data.</text>
</comment>
<evidence type="ECO:0000313" key="4">
    <source>
        <dbReference type="EMBL" id="NEW07477.1"/>
    </source>
</evidence>
<dbReference type="GO" id="GO:0016491">
    <property type="term" value="F:oxidoreductase activity"/>
    <property type="evidence" value="ECO:0007669"/>
    <property type="project" value="UniProtKB-KW"/>
</dbReference>
<evidence type="ECO:0000259" key="3">
    <source>
        <dbReference type="Pfam" id="PF22725"/>
    </source>
</evidence>
<dbReference type="SUPFAM" id="SSF55347">
    <property type="entry name" value="Glyceraldehyde-3-phosphate dehydrogenase-like, C-terminal domain"/>
    <property type="match status" value="1"/>
</dbReference>
<dbReference type="PANTHER" id="PTHR43818">
    <property type="entry name" value="BCDNA.GH03377"/>
    <property type="match status" value="1"/>
</dbReference>